<dbReference type="SMART" id="SM00382">
    <property type="entry name" value="AAA"/>
    <property type="match status" value="1"/>
</dbReference>
<keyword evidence="2" id="KW-0813">Transport</keyword>
<evidence type="ECO:0000256" key="4">
    <source>
        <dbReference type="ARBA" id="ARBA00022840"/>
    </source>
</evidence>
<evidence type="ECO:0000259" key="5">
    <source>
        <dbReference type="PROSITE" id="PS50893"/>
    </source>
</evidence>
<dbReference type="EMBL" id="MFJR01000012">
    <property type="protein sequence ID" value="OGG26290.1"/>
    <property type="molecule type" value="Genomic_DNA"/>
</dbReference>
<name>A0A1F6ANK2_9BACT</name>
<comment type="caution">
    <text evidence="6">The sequence shown here is derived from an EMBL/GenBank/DDBJ whole genome shotgun (WGS) entry which is preliminary data.</text>
</comment>
<dbReference type="InterPro" id="IPR050763">
    <property type="entry name" value="ABC_transporter_ATP-binding"/>
</dbReference>
<dbReference type="Proteomes" id="UP000176609">
    <property type="component" value="Unassembled WGS sequence"/>
</dbReference>
<feature type="domain" description="ABC transporter" evidence="5">
    <location>
        <begin position="6"/>
        <end position="243"/>
    </location>
</feature>
<keyword evidence="3" id="KW-0547">Nucleotide-binding</keyword>
<reference evidence="6 7" key="1">
    <citation type="journal article" date="2016" name="Nat. Commun.">
        <title>Thousands of microbial genomes shed light on interconnected biogeochemical processes in an aquifer system.</title>
        <authorList>
            <person name="Anantharaman K."/>
            <person name="Brown C.T."/>
            <person name="Hug L.A."/>
            <person name="Sharon I."/>
            <person name="Castelle C.J."/>
            <person name="Probst A.J."/>
            <person name="Thomas B.C."/>
            <person name="Singh A."/>
            <person name="Wilkins M.J."/>
            <person name="Karaoz U."/>
            <person name="Brodie E.L."/>
            <person name="Williams K.H."/>
            <person name="Hubbard S.S."/>
            <person name="Banfield J.F."/>
        </authorList>
    </citation>
    <scope>NUCLEOTIDE SEQUENCE [LARGE SCALE GENOMIC DNA]</scope>
</reference>
<dbReference type="GO" id="GO:0005524">
    <property type="term" value="F:ATP binding"/>
    <property type="evidence" value="ECO:0007669"/>
    <property type="project" value="UniProtKB-KW"/>
</dbReference>
<dbReference type="InterPro" id="IPR027417">
    <property type="entry name" value="P-loop_NTPase"/>
</dbReference>
<dbReference type="InterPro" id="IPR003593">
    <property type="entry name" value="AAA+_ATPase"/>
</dbReference>
<keyword evidence="4" id="KW-0067">ATP-binding</keyword>
<dbReference type="PANTHER" id="PTHR42711:SF5">
    <property type="entry name" value="ABC TRANSPORTER ATP-BINDING PROTEIN NATA"/>
    <property type="match status" value="1"/>
</dbReference>
<dbReference type="CDD" id="cd03230">
    <property type="entry name" value="ABC_DR_subfamily_A"/>
    <property type="match status" value="1"/>
</dbReference>
<dbReference type="PANTHER" id="PTHR42711">
    <property type="entry name" value="ABC TRANSPORTER ATP-BINDING PROTEIN"/>
    <property type="match status" value="1"/>
</dbReference>
<organism evidence="6 7">
    <name type="scientific">Candidatus Gottesmanbacteria bacterium RIFCSPLOWO2_01_FULL_39_12b</name>
    <dbReference type="NCBI Taxonomy" id="1798388"/>
    <lineage>
        <taxon>Bacteria</taxon>
        <taxon>Candidatus Gottesmaniibacteriota</taxon>
    </lineage>
</organism>
<evidence type="ECO:0000256" key="1">
    <source>
        <dbReference type="ARBA" id="ARBA00005417"/>
    </source>
</evidence>
<dbReference type="SUPFAM" id="SSF52540">
    <property type="entry name" value="P-loop containing nucleoside triphosphate hydrolases"/>
    <property type="match status" value="1"/>
</dbReference>
<dbReference type="AlphaFoldDB" id="A0A1F6ANK2"/>
<dbReference type="InterPro" id="IPR003439">
    <property type="entry name" value="ABC_transporter-like_ATP-bd"/>
</dbReference>
<comment type="similarity">
    <text evidence="1">Belongs to the ABC transporter superfamily.</text>
</comment>
<dbReference type="Gene3D" id="3.40.50.300">
    <property type="entry name" value="P-loop containing nucleotide triphosphate hydrolases"/>
    <property type="match status" value="1"/>
</dbReference>
<sequence>MEKIIVKVNNLTKRFGPPSASWRSGLTAVDNISFSIKEGEIVGLLGPNGAGKTTTIRMMLTFIVPDAGQINILGKNLFLHREEILKQVNFTFVNNTYGGRLTVYETLIFFAKLYEVADYGKIITKLLKQFEVEHLKNKKTRELSSGELSKVALCKALLNNPKILFLDEPTASLDPDMADKARKSIKDVQREYGTTILYTSHNMHEVEEMCDKIIFLHQGKIIISGTPLEITKKILHESAKEPAMREVFIKISRGDLGELQ</sequence>
<dbReference type="InterPro" id="IPR017871">
    <property type="entry name" value="ABC_transporter-like_CS"/>
</dbReference>
<gene>
    <name evidence="6" type="ORF">A2960_04935</name>
</gene>
<evidence type="ECO:0000313" key="6">
    <source>
        <dbReference type="EMBL" id="OGG26290.1"/>
    </source>
</evidence>
<dbReference type="PROSITE" id="PS50893">
    <property type="entry name" value="ABC_TRANSPORTER_2"/>
    <property type="match status" value="1"/>
</dbReference>
<dbReference type="GO" id="GO:0016887">
    <property type="term" value="F:ATP hydrolysis activity"/>
    <property type="evidence" value="ECO:0007669"/>
    <property type="project" value="InterPro"/>
</dbReference>
<evidence type="ECO:0000256" key="3">
    <source>
        <dbReference type="ARBA" id="ARBA00022741"/>
    </source>
</evidence>
<protein>
    <recommendedName>
        <fullName evidence="5">ABC transporter domain-containing protein</fullName>
    </recommendedName>
</protein>
<evidence type="ECO:0000313" key="7">
    <source>
        <dbReference type="Proteomes" id="UP000176609"/>
    </source>
</evidence>
<dbReference type="PROSITE" id="PS00211">
    <property type="entry name" value="ABC_TRANSPORTER_1"/>
    <property type="match status" value="1"/>
</dbReference>
<accession>A0A1F6ANK2</accession>
<dbReference type="Pfam" id="PF00005">
    <property type="entry name" value="ABC_tran"/>
    <property type="match status" value="1"/>
</dbReference>
<proteinExistence type="inferred from homology"/>
<evidence type="ECO:0000256" key="2">
    <source>
        <dbReference type="ARBA" id="ARBA00022448"/>
    </source>
</evidence>